<dbReference type="EMBL" id="JH711585">
    <property type="protein sequence ID" value="EIW76584.1"/>
    <property type="molecule type" value="Genomic_DNA"/>
</dbReference>
<dbReference type="OMA" id="CEPNVRY"/>
<dbReference type="GO" id="GO:0045814">
    <property type="term" value="P:negative regulation of gene expression, epigenetic"/>
    <property type="evidence" value="ECO:0007669"/>
    <property type="project" value="TreeGrafter"/>
</dbReference>
<evidence type="ECO:0000256" key="5">
    <source>
        <dbReference type="ARBA" id="ARBA00044528"/>
    </source>
</evidence>
<dbReference type="PROSITE" id="PS50280">
    <property type="entry name" value="SET"/>
    <property type="match status" value="1"/>
</dbReference>
<feature type="region of interest" description="Disordered" evidence="7">
    <location>
        <begin position="1"/>
        <end position="20"/>
    </location>
</feature>
<dbReference type="CDD" id="cd20071">
    <property type="entry name" value="SET_SMYD"/>
    <property type="match status" value="1"/>
</dbReference>
<reference evidence="10" key="1">
    <citation type="journal article" date="2012" name="Science">
        <title>The Paleozoic origin of enzymatic lignin decomposition reconstructed from 31 fungal genomes.</title>
        <authorList>
            <person name="Floudas D."/>
            <person name="Binder M."/>
            <person name="Riley R."/>
            <person name="Barry K."/>
            <person name="Blanchette R.A."/>
            <person name="Henrissat B."/>
            <person name="Martinez A.T."/>
            <person name="Otillar R."/>
            <person name="Spatafora J.W."/>
            <person name="Yadav J.S."/>
            <person name="Aerts A."/>
            <person name="Benoit I."/>
            <person name="Boyd A."/>
            <person name="Carlson A."/>
            <person name="Copeland A."/>
            <person name="Coutinho P.M."/>
            <person name="de Vries R.P."/>
            <person name="Ferreira P."/>
            <person name="Findley K."/>
            <person name="Foster B."/>
            <person name="Gaskell J."/>
            <person name="Glotzer D."/>
            <person name="Gorecki P."/>
            <person name="Heitman J."/>
            <person name="Hesse C."/>
            <person name="Hori C."/>
            <person name="Igarashi K."/>
            <person name="Jurgens J.A."/>
            <person name="Kallen N."/>
            <person name="Kersten P."/>
            <person name="Kohler A."/>
            <person name="Kuees U."/>
            <person name="Kumar T.K.A."/>
            <person name="Kuo A."/>
            <person name="LaButti K."/>
            <person name="Larrondo L.F."/>
            <person name="Lindquist E."/>
            <person name="Ling A."/>
            <person name="Lombard V."/>
            <person name="Lucas S."/>
            <person name="Lundell T."/>
            <person name="Martin R."/>
            <person name="McLaughlin D.J."/>
            <person name="Morgenstern I."/>
            <person name="Morin E."/>
            <person name="Murat C."/>
            <person name="Nagy L.G."/>
            <person name="Nolan M."/>
            <person name="Ohm R.A."/>
            <person name="Patyshakuliyeva A."/>
            <person name="Rokas A."/>
            <person name="Ruiz-Duenas F.J."/>
            <person name="Sabat G."/>
            <person name="Salamov A."/>
            <person name="Samejima M."/>
            <person name="Schmutz J."/>
            <person name="Slot J.C."/>
            <person name="St John F."/>
            <person name="Stenlid J."/>
            <person name="Sun H."/>
            <person name="Sun S."/>
            <person name="Syed K."/>
            <person name="Tsang A."/>
            <person name="Wiebenga A."/>
            <person name="Young D."/>
            <person name="Pisabarro A."/>
            <person name="Eastwood D.C."/>
            <person name="Martin F."/>
            <person name="Cullen D."/>
            <person name="Grigoriev I.V."/>
            <person name="Hibbett D.S."/>
        </authorList>
    </citation>
    <scope>NUCLEOTIDE SEQUENCE [LARGE SCALE GENOMIC DNA]</scope>
    <source>
        <strain evidence="10">RWD-64-598 SS2</strain>
    </source>
</reference>
<sequence length="521" mass="57221">MTIEQKSSEPHQAQADPGNAAIHDALAALMDEQPSLGQKKLWQLLCKRHPDWKVGQARAERLVKEIRAERVPAASGSASNGSNGASSGTVEGGEGQTAETGHIYPSWELNKALDLRDMLGAEGSVKVQTFTKTKGKGLVATRRIKEGEVVWREEPWVLAARGLEPGSDPSESSLLKLQDSGAACTHCGAWTPGEPGKNLAPCPSQKRALFESNVKPCRARFCKGGRCLEYVKGPHRLLCIADNPACAPLLELVRKENKMALHTVARSTAKLIFADKGGGSKGKEKDMAVWNGLAALDAKVQEQYKAQSVESSGHQLDFGQDSTESAPESEWTEMYKLYIQTFKKPPSAAQRTKLADVLKKGIPSEVEFLFEYDQFLISLGKMNLNMEGQCGLYELHSHLNHHCRPNLKVKHPDMHRFAYISVVAERDIQPGEELSISYVAPGMSLEARRRELRKWGFGECRCSACVKEAKKRREEERNNTEGAGGAVEEVVEDDMPTPKAGNQKLNADEFASMFGVDAIEL</sequence>
<dbReference type="RefSeq" id="XP_007772983.1">
    <property type="nucleotide sequence ID" value="XM_007774793.1"/>
</dbReference>
<organism evidence="9 10">
    <name type="scientific">Coniophora puteana (strain RWD-64-598)</name>
    <name type="common">Brown rot fungus</name>
    <dbReference type="NCBI Taxonomy" id="741705"/>
    <lineage>
        <taxon>Eukaryota</taxon>
        <taxon>Fungi</taxon>
        <taxon>Dikarya</taxon>
        <taxon>Basidiomycota</taxon>
        <taxon>Agaricomycotina</taxon>
        <taxon>Agaricomycetes</taxon>
        <taxon>Agaricomycetidae</taxon>
        <taxon>Boletales</taxon>
        <taxon>Coniophorineae</taxon>
        <taxon>Coniophoraceae</taxon>
        <taxon>Coniophora</taxon>
    </lineage>
</organism>
<dbReference type="KEGG" id="cput:CONPUDRAFT_139357"/>
<evidence type="ECO:0000256" key="4">
    <source>
        <dbReference type="ARBA" id="ARBA00042380"/>
    </source>
</evidence>
<dbReference type="AlphaFoldDB" id="A0A5M3MCF3"/>
<feature type="region of interest" description="Disordered" evidence="7">
    <location>
        <begin position="471"/>
        <end position="504"/>
    </location>
</feature>
<accession>A0A5M3MCF3</accession>
<evidence type="ECO:0000256" key="2">
    <source>
        <dbReference type="ARBA" id="ARBA00022679"/>
    </source>
</evidence>
<proteinExistence type="predicted"/>
<dbReference type="GeneID" id="19201331"/>
<dbReference type="Proteomes" id="UP000053558">
    <property type="component" value="Unassembled WGS sequence"/>
</dbReference>
<keyword evidence="1" id="KW-0489">Methyltransferase</keyword>
<name>A0A5M3MCF3_CONPW</name>
<dbReference type="InterPro" id="IPR046341">
    <property type="entry name" value="SET_dom_sf"/>
</dbReference>
<feature type="region of interest" description="Disordered" evidence="7">
    <location>
        <begin position="71"/>
        <end position="102"/>
    </location>
</feature>
<evidence type="ECO:0000256" key="6">
    <source>
        <dbReference type="ARBA" id="ARBA00048619"/>
    </source>
</evidence>
<evidence type="ECO:0000259" key="8">
    <source>
        <dbReference type="PROSITE" id="PS50280"/>
    </source>
</evidence>
<evidence type="ECO:0000313" key="10">
    <source>
        <dbReference type="Proteomes" id="UP000053558"/>
    </source>
</evidence>
<comment type="catalytic activity">
    <reaction evidence="6">
        <text>L-lysyl-[histone] + S-adenosyl-L-methionine = N(6)-methyl-L-lysyl-[histone] + S-adenosyl-L-homocysteine + H(+)</text>
        <dbReference type="Rhea" id="RHEA:10024"/>
        <dbReference type="Rhea" id="RHEA-COMP:9845"/>
        <dbReference type="Rhea" id="RHEA-COMP:9846"/>
        <dbReference type="ChEBI" id="CHEBI:15378"/>
        <dbReference type="ChEBI" id="CHEBI:29969"/>
        <dbReference type="ChEBI" id="CHEBI:57856"/>
        <dbReference type="ChEBI" id="CHEBI:59789"/>
        <dbReference type="ChEBI" id="CHEBI:61929"/>
    </reaction>
    <physiologicalReaction direction="left-to-right" evidence="6">
        <dbReference type="Rhea" id="RHEA:10025"/>
    </physiologicalReaction>
</comment>
<feature type="compositionally biased region" description="Low complexity" evidence="7">
    <location>
        <begin position="73"/>
        <end position="88"/>
    </location>
</feature>
<dbReference type="PANTHER" id="PTHR46402">
    <property type="entry name" value="SET AND MYND DOMAIN-CONTAINING PROTEIN 5"/>
    <property type="match status" value="1"/>
</dbReference>
<comment type="caution">
    <text evidence="9">The sequence shown here is derived from an EMBL/GenBank/DDBJ whole genome shotgun (WGS) entry which is preliminary data.</text>
</comment>
<dbReference type="PANTHER" id="PTHR46402:SF2">
    <property type="entry name" value="HISTONE-LYSINE N-TRIMETHYLTRANSFERASE SMYD5"/>
    <property type="match status" value="1"/>
</dbReference>
<evidence type="ECO:0000313" key="9">
    <source>
        <dbReference type="EMBL" id="EIW76584.1"/>
    </source>
</evidence>
<evidence type="ECO:0000256" key="3">
    <source>
        <dbReference type="ARBA" id="ARBA00022691"/>
    </source>
</evidence>
<dbReference type="Gene3D" id="2.170.270.10">
    <property type="entry name" value="SET domain"/>
    <property type="match status" value="1"/>
</dbReference>
<feature type="domain" description="SET" evidence="8">
    <location>
        <begin position="123"/>
        <end position="439"/>
    </location>
</feature>
<keyword evidence="10" id="KW-1185">Reference proteome</keyword>
<evidence type="ECO:0000256" key="1">
    <source>
        <dbReference type="ARBA" id="ARBA00022603"/>
    </source>
</evidence>
<gene>
    <name evidence="9" type="ORF">CONPUDRAFT_139357</name>
</gene>
<protein>
    <recommendedName>
        <fullName evidence="5">Histone-lysine N-methyltransferase SET5</fullName>
    </recommendedName>
    <alternativeName>
        <fullName evidence="4">SET domain-containing protein 5</fullName>
    </alternativeName>
</protein>
<keyword evidence="3" id="KW-0949">S-adenosyl-L-methionine</keyword>
<dbReference type="SUPFAM" id="SSF82199">
    <property type="entry name" value="SET domain"/>
    <property type="match status" value="1"/>
</dbReference>
<dbReference type="InterPro" id="IPR001214">
    <property type="entry name" value="SET_dom"/>
</dbReference>
<dbReference type="OrthoDB" id="438641at2759"/>
<dbReference type="GO" id="GO:0032259">
    <property type="term" value="P:methylation"/>
    <property type="evidence" value="ECO:0007669"/>
    <property type="project" value="UniProtKB-KW"/>
</dbReference>
<dbReference type="SMART" id="SM00317">
    <property type="entry name" value="SET"/>
    <property type="match status" value="1"/>
</dbReference>
<dbReference type="GO" id="GO:0042799">
    <property type="term" value="F:histone H4K20 methyltransferase activity"/>
    <property type="evidence" value="ECO:0007669"/>
    <property type="project" value="TreeGrafter"/>
</dbReference>
<keyword evidence="2" id="KW-0808">Transferase</keyword>
<evidence type="ECO:0000256" key="7">
    <source>
        <dbReference type="SAM" id="MobiDB-lite"/>
    </source>
</evidence>
<dbReference type="Pfam" id="PF00856">
    <property type="entry name" value="SET"/>
    <property type="match status" value="1"/>
</dbReference>